<organism evidence="4 5">
    <name type="scientific">[Candida] railenensis</name>
    <dbReference type="NCBI Taxonomy" id="45579"/>
    <lineage>
        <taxon>Eukaryota</taxon>
        <taxon>Fungi</taxon>
        <taxon>Dikarya</taxon>
        <taxon>Ascomycota</taxon>
        <taxon>Saccharomycotina</taxon>
        <taxon>Pichiomycetes</taxon>
        <taxon>Debaryomycetaceae</taxon>
        <taxon>Kurtzmaniella</taxon>
    </lineage>
</organism>
<evidence type="ECO:0000313" key="5">
    <source>
        <dbReference type="Proteomes" id="UP000837801"/>
    </source>
</evidence>
<comment type="similarity">
    <text evidence="3">Belongs to the KTI12 family.</text>
</comment>
<reference evidence="4" key="1">
    <citation type="submission" date="2022-03" db="EMBL/GenBank/DDBJ databases">
        <authorList>
            <person name="Legras J.-L."/>
            <person name="Devillers H."/>
            <person name="Grondin C."/>
        </authorList>
    </citation>
    <scope>NUCLEOTIDE SEQUENCE</scope>
    <source>
        <strain evidence="4">CLIB 1423</strain>
    </source>
</reference>
<evidence type="ECO:0000313" key="4">
    <source>
        <dbReference type="EMBL" id="CAH2351823.1"/>
    </source>
</evidence>
<dbReference type="InterPro" id="IPR013641">
    <property type="entry name" value="KTI12/PSTK"/>
</dbReference>
<dbReference type="Pfam" id="PF08433">
    <property type="entry name" value="KTI12"/>
    <property type="match status" value="1"/>
</dbReference>
<dbReference type="EMBL" id="CAKXYY010000004">
    <property type="protein sequence ID" value="CAH2351823.1"/>
    <property type="molecule type" value="Genomic_DNA"/>
</dbReference>
<dbReference type="SUPFAM" id="SSF52540">
    <property type="entry name" value="P-loop containing nucleoside triphosphate hydrolases"/>
    <property type="match status" value="1"/>
</dbReference>
<dbReference type="AlphaFoldDB" id="A0A9P0QN86"/>
<sequence length="298" mass="33343">MPLIVFTGHPSSGKTTVAKKLQAALQSKIDSLKGTTELGHNYSVIYHSDKTLGIPHETYFDSGLEKHARGSQMAAVKRDISRTNFVILDSLTYIKGFRYQLFCEAKGVLTPNCVVYVMNPVDKCLEWDAAKTPESAQWGSKIIEQLAMRYEEPNESNRWDSPLFSVVADHAEDSLSIDAIWEALVLKKAPPPNAATIVKTTSGNNFLQELDNQTQQVIQKILQHQQLAPIGGQVLVSDSKSKNSSNVLYVEMPSSSVSIAQLQRIRRTYVTLNRMRSVDVERITPLFVDYLNRSLNNE</sequence>
<accession>A0A9P0QN86</accession>
<dbReference type="InterPro" id="IPR027417">
    <property type="entry name" value="P-loop_NTPase"/>
</dbReference>
<comment type="caution">
    <text evidence="4">The sequence shown here is derived from an EMBL/GenBank/DDBJ whole genome shotgun (WGS) entry which is preliminary data.</text>
</comment>
<keyword evidence="2" id="KW-0067">ATP-binding</keyword>
<dbReference type="Gene3D" id="3.40.50.300">
    <property type="entry name" value="P-loop containing nucleotide triphosphate hydrolases"/>
    <property type="match status" value="1"/>
</dbReference>
<keyword evidence="5" id="KW-1185">Reference proteome</keyword>
<gene>
    <name evidence="4" type="ORF">CLIB1423_04S06766</name>
</gene>
<dbReference type="Proteomes" id="UP000837801">
    <property type="component" value="Unassembled WGS sequence"/>
</dbReference>
<proteinExistence type="inferred from homology"/>
<dbReference type="PANTHER" id="PTHR12435">
    <property type="match status" value="1"/>
</dbReference>
<name>A0A9P0QN86_9ASCO</name>
<evidence type="ECO:0000256" key="3">
    <source>
        <dbReference type="ARBA" id="ARBA00025768"/>
    </source>
</evidence>
<dbReference type="OrthoDB" id="9972657at2759"/>
<keyword evidence="1" id="KW-0547">Nucleotide-binding</keyword>
<evidence type="ECO:0000256" key="1">
    <source>
        <dbReference type="ARBA" id="ARBA00022741"/>
    </source>
</evidence>
<evidence type="ECO:0000256" key="2">
    <source>
        <dbReference type="ARBA" id="ARBA00022840"/>
    </source>
</evidence>
<dbReference type="GO" id="GO:0005524">
    <property type="term" value="F:ATP binding"/>
    <property type="evidence" value="ECO:0007669"/>
    <property type="project" value="UniProtKB-KW"/>
</dbReference>
<protein>
    <submittedName>
        <fullName evidence="4">Protein Kti12p</fullName>
    </submittedName>
</protein>